<organism evidence="1 2">
    <name type="scientific">Elaphomyces granulatus</name>
    <dbReference type="NCBI Taxonomy" id="519963"/>
    <lineage>
        <taxon>Eukaryota</taxon>
        <taxon>Fungi</taxon>
        <taxon>Dikarya</taxon>
        <taxon>Ascomycota</taxon>
        <taxon>Pezizomycotina</taxon>
        <taxon>Eurotiomycetes</taxon>
        <taxon>Eurotiomycetidae</taxon>
        <taxon>Eurotiales</taxon>
        <taxon>Elaphomycetaceae</taxon>
        <taxon>Elaphomyces</taxon>
    </lineage>
</organism>
<sequence length="293" mass="32876">MSREMKDVGILRSDSRVIAAEQFNEPREEVISAEKFRKPEDLFAHVKNQIINTTHPKHLVYEDVNHTWGTRIVDSLVELHEVERRSARLGYNTVTKVLSATIMPTEVHGSHHEWIRRGISDWKDAGLLTPAENYNIKLKVGTSIRDFTGPYQNSRKDPDLLLRPDNQKMPSVIIESGWSETYPRLLSDMQLWLNGSVDVNVVLVLMWSKLSNSHVSGFIEAWVRDTNGPLKQQAAAIFPAGQNPQQTVTITRGDLFGAHLATGTNANDVLPLSLNSLRSLAQEDLALMGLIPA</sequence>
<evidence type="ECO:0000313" key="1">
    <source>
        <dbReference type="EMBL" id="OXV09444.1"/>
    </source>
</evidence>
<evidence type="ECO:0000313" key="2">
    <source>
        <dbReference type="Proteomes" id="UP000243515"/>
    </source>
</evidence>
<protein>
    <recommendedName>
        <fullName evidence="3">Restriction endonuclease</fullName>
    </recommendedName>
</protein>
<proteinExistence type="predicted"/>
<dbReference type="OrthoDB" id="76567at2759"/>
<dbReference type="Proteomes" id="UP000243515">
    <property type="component" value="Unassembled WGS sequence"/>
</dbReference>
<accession>A0A232LZD8</accession>
<keyword evidence="2" id="KW-1185">Reference proteome</keyword>
<comment type="caution">
    <text evidence="1">The sequence shown here is derived from an EMBL/GenBank/DDBJ whole genome shotgun (WGS) entry which is preliminary data.</text>
</comment>
<evidence type="ECO:0008006" key="3">
    <source>
        <dbReference type="Google" id="ProtNLM"/>
    </source>
</evidence>
<name>A0A232LZD8_9EURO</name>
<gene>
    <name evidence="1" type="ORF">Egran_02793</name>
</gene>
<dbReference type="EMBL" id="NPHW01003528">
    <property type="protein sequence ID" value="OXV09444.1"/>
    <property type="molecule type" value="Genomic_DNA"/>
</dbReference>
<reference evidence="1 2" key="1">
    <citation type="journal article" date="2015" name="Environ. Microbiol.">
        <title>Metagenome sequence of Elaphomyces granulatus from sporocarp tissue reveals Ascomycota ectomycorrhizal fingerprints of genome expansion and a Proteobacteria-rich microbiome.</title>
        <authorList>
            <person name="Quandt C.A."/>
            <person name="Kohler A."/>
            <person name="Hesse C.N."/>
            <person name="Sharpton T.J."/>
            <person name="Martin F."/>
            <person name="Spatafora J.W."/>
        </authorList>
    </citation>
    <scope>NUCLEOTIDE SEQUENCE [LARGE SCALE GENOMIC DNA]</scope>
    <source>
        <strain evidence="1 2">OSC145934</strain>
    </source>
</reference>
<dbReference type="AlphaFoldDB" id="A0A232LZD8"/>